<organism evidence="2 3">
    <name type="scientific">Actinoplanes sandaracinus</name>
    <dbReference type="NCBI Taxonomy" id="3045177"/>
    <lineage>
        <taxon>Bacteria</taxon>
        <taxon>Bacillati</taxon>
        <taxon>Actinomycetota</taxon>
        <taxon>Actinomycetes</taxon>
        <taxon>Micromonosporales</taxon>
        <taxon>Micromonosporaceae</taxon>
        <taxon>Actinoplanes</taxon>
    </lineage>
</organism>
<protein>
    <submittedName>
        <fullName evidence="2">Uncharacterized protein</fullName>
    </submittedName>
</protein>
<evidence type="ECO:0000256" key="1">
    <source>
        <dbReference type="SAM" id="MobiDB-lite"/>
    </source>
</evidence>
<dbReference type="Proteomes" id="UP001241758">
    <property type="component" value="Unassembled WGS sequence"/>
</dbReference>
<dbReference type="EMBL" id="JASCTH010000002">
    <property type="protein sequence ID" value="MDI6097682.1"/>
    <property type="molecule type" value="Genomic_DNA"/>
</dbReference>
<gene>
    <name evidence="2" type="ORF">QLQ12_03575</name>
</gene>
<comment type="caution">
    <text evidence="2">The sequence shown here is derived from an EMBL/GenBank/DDBJ whole genome shotgun (WGS) entry which is preliminary data.</text>
</comment>
<keyword evidence="3" id="KW-1185">Reference proteome</keyword>
<dbReference type="RefSeq" id="WP_282757074.1">
    <property type="nucleotide sequence ID" value="NZ_JASCTH010000002.1"/>
</dbReference>
<evidence type="ECO:0000313" key="3">
    <source>
        <dbReference type="Proteomes" id="UP001241758"/>
    </source>
</evidence>
<reference evidence="2 3" key="1">
    <citation type="submission" date="2023-05" db="EMBL/GenBank/DDBJ databases">
        <title>Actinoplanes sp. NEAU-A12 genome sequencing.</title>
        <authorList>
            <person name="Wang Z.-S."/>
        </authorList>
    </citation>
    <scope>NUCLEOTIDE SEQUENCE [LARGE SCALE GENOMIC DNA]</scope>
    <source>
        <strain evidence="2 3">NEAU-A12</strain>
    </source>
</reference>
<sequence length="65" mass="6690">MVKQFPQRGVVVGSHGGNASGTAAAGRTDTRHPVDNRPVAIGFASTGIAEDGIRAAREKNANIYA</sequence>
<accession>A0ABT6WDD5</accession>
<evidence type="ECO:0000313" key="2">
    <source>
        <dbReference type="EMBL" id="MDI6097682.1"/>
    </source>
</evidence>
<feature type="region of interest" description="Disordered" evidence="1">
    <location>
        <begin position="1"/>
        <end position="37"/>
    </location>
</feature>
<name>A0ABT6WDD5_9ACTN</name>
<proteinExistence type="predicted"/>